<evidence type="ECO:0000256" key="2">
    <source>
        <dbReference type="ARBA" id="ARBA00022692"/>
    </source>
</evidence>
<evidence type="ECO:0000259" key="8">
    <source>
        <dbReference type="Pfam" id="PF25917"/>
    </source>
</evidence>
<evidence type="ECO:0000313" key="10">
    <source>
        <dbReference type="EMBL" id="GFO88999.1"/>
    </source>
</evidence>
<reference evidence="10 11" key="1">
    <citation type="submission" date="2020-06" db="EMBL/GenBank/DDBJ databases">
        <title>Characterization of fructooligosaccharide metabolism and fructooligosaccharide-degrading enzymes in human commensal butyrate producers.</title>
        <authorList>
            <person name="Tanno H."/>
            <person name="Fujii T."/>
            <person name="Hirano K."/>
            <person name="Maeno S."/>
            <person name="Tonozuka T."/>
            <person name="Sakamoto M."/>
            <person name="Ohkuma M."/>
            <person name="Tochio T."/>
            <person name="Endo A."/>
        </authorList>
    </citation>
    <scope>NUCLEOTIDE SEQUENCE [LARGE SCALE GENOMIC DNA]</scope>
    <source>
        <strain evidence="10 11">JCM 31056</strain>
    </source>
</reference>
<dbReference type="PANTHER" id="PTHR30469">
    <property type="entry name" value="MULTIDRUG RESISTANCE PROTEIN MDTA"/>
    <property type="match status" value="1"/>
</dbReference>
<evidence type="ECO:0000256" key="6">
    <source>
        <dbReference type="SAM" id="MobiDB-lite"/>
    </source>
</evidence>
<protein>
    <recommendedName>
        <fullName evidence="12">HlyD family efflux transporter periplasmic adaptor subunit</fullName>
    </recommendedName>
</protein>
<dbReference type="Pfam" id="PF25917">
    <property type="entry name" value="BSH_RND"/>
    <property type="match status" value="1"/>
</dbReference>
<name>A0ABQ1E208_9FIRM</name>
<dbReference type="Gene3D" id="2.40.30.170">
    <property type="match status" value="2"/>
</dbReference>
<dbReference type="Proteomes" id="UP000620147">
    <property type="component" value="Unassembled WGS sequence"/>
</dbReference>
<dbReference type="InterPro" id="IPR058625">
    <property type="entry name" value="MdtA-like_BSH"/>
</dbReference>
<sequence length="643" mass="67602">MSQNEKRLFDRHKKQEEPPLEQTQAVPAVQDEIAAEPAAEASPKRNKYADKMNRKKRRLSKGARIGITAAAIALLLGGGIWAVVKSRDAGTENVTQTTAAVSCGDLETYIEGSGVTAAKKREELGREVKGKVTQVLVAEGDEVHTGDPLLVIDPTETRKELADAQKELTEAERGVSDAQLEVSKAQSDLSAAQRKLSRLHITAPFTGKLIPTKDSDNKDVSFRVGEQVSEGQVIGYMVNDRQMKLTLAFSAEYARSIRTGQAATVSIASAMSEVSGTVSSVETTQQISSAGVRVIRVGITVNNPGSLTKGMTATATINAGRLGAIYPANAGTLEYSREEAVTAQISGEIIKLNGTSYSTYNGGALIMSLSSDASQDEISAAQNGIAAANRTVASAKTVADEKRAHIAELQQKIQNSTVTSPIDGVVVSLNAVEGQEATGSETLVVVADLNDIAVNAEVSSMDIGSVQQGQQATMTMYASDGSEISLTGEVQSVALEPTQNSSNGQGSMPTFKAVISVDPLEGQKIYSGMSIEYKITTASSYGCLMVPSSAIVNTDSGTAVFAKPLTDENGNEIPFEETLPIPEGTEGIPEDYQLVPVETGIADSTNTEILGGLEEGTEVFLAGPSDLYADMSDNGMSVSMSVG</sequence>
<feature type="domain" description="LcnD-like C-terminal" evidence="9">
    <location>
        <begin position="450"/>
        <end position="530"/>
    </location>
</feature>
<keyword evidence="4 7" id="KW-0472">Membrane</keyword>
<dbReference type="EMBL" id="BLYJ01000031">
    <property type="protein sequence ID" value="GFO88999.1"/>
    <property type="molecule type" value="Genomic_DNA"/>
</dbReference>
<evidence type="ECO:0000256" key="1">
    <source>
        <dbReference type="ARBA" id="ARBA00004370"/>
    </source>
</evidence>
<feature type="coiled-coil region" evidence="5">
    <location>
        <begin position="161"/>
        <end position="195"/>
    </location>
</feature>
<dbReference type="InterPro" id="IPR058795">
    <property type="entry name" value="LcnD_C"/>
</dbReference>
<comment type="subcellular location">
    <subcellularLocation>
        <location evidence="1">Membrane</location>
    </subcellularLocation>
</comment>
<feature type="compositionally biased region" description="Basic and acidic residues" evidence="6">
    <location>
        <begin position="1"/>
        <end position="17"/>
    </location>
</feature>
<keyword evidence="3 7" id="KW-1133">Transmembrane helix</keyword>
<dbReference type="Pfam" id="PF25940">
    <property type="entry name" value="LcnD_C"/>
    <property type="match status" value="1"/>
</dbReference>
<dbReference type="RefSeq" id="WP_188885817.1">
    <property type="nucleotide sequence ID" value="NZ_BLYJ01000031.1"/>
</dbReference>
<keyword evidence="5" id="KW-0175">Coiled coil</keyword>
<feature type="domain" description="Multidrug resistance protein MdtA-like barrel-sandwich hybrid" evidence="8">
    <location>
        <begin position="125"/>
        <end position="232"/>
    </location>
</feature>
<evidence type="ECO:0000256" key="3">
    <source>
        <dbReference type="ARBA" id="ARBA00022989"/>
    </source>
</evidence>
<evidence type="ECO:0000256" key="7">
    <source>
        <dbReference type="SAM" id="Phobius"/>
    </source>
</evidence>
<dbReference type="Gene3D" id="1.10.287.470">
    <property type="entry name" value="Helix hairpin bin"/>
    <property type="match status" value="1"/>
</dbReference>
<evidence type="ECO:0000259" key="9">
    <source>
        <dbReference type="Pfam" id="PF25940"/>
    </source>
</evidence>
<organism evidence="10 11">
    <name type="scientific">Butyricicoccus faecihominis</name>
    <dbReference type="NCBI Taxonomy" id="1712515"/>
    <lineage>
        <taxon>Bacteria</taxon>
        <taxon>Bacillati</taxon>
        <taxon>Bacillota</taxon>
        <taxon>Clostridia</taxon>
        <taxon>Eubacteriales</taxon>
        <taxon>Butyricicoccaceae</taxon>
        <taxon>Butyricicoccus</taxon>
    </lineage>
</organism>
<dbReference type="PANTHER" id="PTHR30469:SF33">
    <property type="entry name" value="SLR1207 PROTEIN"/>
    <property type="match status" value="1"/>
</dbReference>
<evidence type="ECO:0000256" key="5">
    <source>
        <dbReference type="SAM" id="Coils"/>
    </source>
</evidence>
<proteinExistence type="predicted"/>
<evidence type="ECO:0008006" key="12">
    <source>
        <dbReference type="Google" id="ProtNLM"/>
    </source>
</evidence>
<evidence type="ECO:0000256" key="4">
    <source>
        <dbReference type="ARBA" id="ARBA00023136"/>
    </source>
</evidence>
<feature type="transmembrane region" description="Helical" evidence="7">
    <location>
        <begin position="62"/>
        <end position="84"/>
    </location>
</feature>
<gene>
    <name evidence="10" type="ORF">BUFA31_21630</name>
</gene>
<dbReference type="Gene3D" id="2.40.50.100">
    <property type="match status" value="1"/>
</dbReference>
<keyword evidence="11" id="KW-1185">Reference proteome</keyword>
<dbReference type="Gene3D" id="2.40.420.20">
    <property type="match status" value="1"/>
</dbReference>
<dbReference type="SUPFAM" id="SSF111369">
    <property type="entry name" value="HlyD-like secretion proteins"/>
    <property type="match status" value="2"/>
</dbReference>
<feature type="region of interest" description="Disordered" evidence="6">
    <location>
        <begin position="1"/>
        <end position="55"/>
    </location>
</feature>
<comment type="caution">
    <text evidence="10">The sequence shown here is derived from an EMBL/GenBank/DDBJ whole genome shotgun (WGS) entry which is preliminary data.</text>
</comment>
<keyword evidence="2 7" id="KW-0812">Transmembrane</keyword>
<accession>A0ABQ1E208</accession>
<evidence type="ECO:0000313" key="11">
    <source>
        <dbReference type="Proteomes" id="UP000620147"/>
    </source>
</evidence>